<dbReference type="OrthoDB" id="25985at10239"/>
<reference evidence="2 3" key="1">
    <citation type="submission" date="2014-01" db="EMBL/GenBank/DDBJ databases">
        <authorList>
            <person name="Zhang G."/>
            <person name="Jin J."/>
            <person name="Li Z.J."/>
            <person name="Wang S.W."/>
            <person name="Chen S.J."/>
            <person name="Wang S.M."/>
            <person name="Wang X.T."/>
            <person name="Li Y.H."/>
            <person name="Wang J."/>
            <person name="Yang C.K."/>
            <person name="Wang L."/>
        </authorList>
    </citation>
    <scope>NUCLEOTIDE SEQUENCE [LARGE SCALE GENOMIC DNA]</scope>
</reference>
<evidence type="ECO:0000259" key="1">
    <source>
        <dbReference type="SMART" id="SM00834"/>
    </source>
</evidence>
<name>A0A023W4L6_9CAUD</name>
<dbReference type="GeneID" id="19484902"/>
<dbReference type="KEGG" id="vg:19484902"/>
<evidence type="ECO:0000313" key="2">
    <source>
        <dbReference type="EMBL" id="AHY25264.1"/>
    </source>
</evidence>
<dbReference type="EMBL" id="KJ025957">
    <property type="protein sequence ID" value="AHY25264.1"/>
    <property type="molecule type" value="Genomic_DNA"/>
</dbReference>
<dbReference type="Proteomes" id="UP000024445">
    <property type="component" value="Segment"/>
</dbReference>
<accession>A0A023W4L6</accession>
<evidence type="ECO:0000313" key="3">
    <source>
        <dbReference type="Proteomes" id="UP000024445"/>
    </source>
</evidence>
<feature type="domain" description="Putative regulatory protein FmdB zinc ribbon" evidence="1">
    <location>
        <begin position="1"/>
        <end position="40"/>
    </location>
</feature>
<dbReference type="NCBIfam" id="TIGR02605">
    <property type="entry name" value="CxxC_CxxC_SSSS"/>
    <property type="match status" value="1"/>
</dbReference>
<proteinExistence type="predicted"/>
<gene>
    <name evidence="2" type="ORF">PS2_013</name>
</gene>
<dbReference type="RefSeq" id="YP_009030060.1">
    <property type="nucleotide sequence ID" value="NC_024121.1"/>
</dbReference>
<dbReference type="SMART" id="SM00834">
    <property type="entry name" value="CxxC_CXXC_SSSS"/>
    <property type="match status" value="1"/>
</dbReference>
<dbReference type="Pfam" id="PF09723">
    <property type="entry name" value="Zn_ribbon_8"/>
    <property type="match status" value="1"/>
</dbReference>
<organism evidence="2 3">
    <name type="scientific">Serratia phage PS2</name>
    <dbReference type="NCBI Taxonomy" id="1481112"/>
    <lineage>
        <taxon>Viruses</taxon>
        <taxon>Duplodnaviria</taxon>
        <taxon>Heunggongvirae</taxon>
        <taxon>Uroviricota</taxon>
        <taxon>Caudoviricetes</taxon>
        <taxon>Muldoonvirus</taxon>
        <taxon>Muldoonvirus PS2</taxon>
    </lineage>
</organism>
<dbReference type="InterPro" id="IPR013429">
    <property type="entry name" value="Regulatory_FmdB_Zinc_ribbon"/>
</dbReference>
<keyword evidence="3" id="KW-1185">Reference proteome</keyword>
<sequence>MPTYTYECPDHGKFDAMKKIAERQFTSCPECDKISPQAVTAPRSVHGGFYDKVAKVS</sequence>
<protein>
    <recommendedName>
        <fullName evidence="1">Putative regulatory protein FmdB zinc ribbon domain-containing protein</fullName>
    </recommendedName>
</protein>